<reference evidence="1" key="1">
    <citation type="submission" date="2023-07" db="EMBL/GenBank/DDBJ databases">
        <authorList>
            <consortium name="AG Swart"/>
            <person name="Singh M."/>
            <person name="Singh A."/>
            <person name="Seah K."/>
            <person name="Emmerich C."/>
        </authorList>
    </citation>
    <scope>NUCLEOTIDE SEQUENCE</scope>
    <source>
        <strain evidence="1">DP1</strain>
    </source>
</reference>
<organism evidence="1 2">
    <name type="scientific">Euplotes crassus</name>
    <dbReference type="NCBI Taxonomy" id="5936"/>
    <lineage>
        <taxon>Eukaryota</taxon>
        <taxon>Sar</taxon>
        <taxon>Alveolata</taxon>
        <taxon>Ciliophora</taxon>
        <taxon>Intramacronucleata</taxon>
        <taxon>Spirotrichea</taxon>
        <taxon>Hypotrichia</taxon>
        <taxon>Euplotida</taxon>
        <taxon>Euplotidae</taxon>
        <taxon>Moneuplotes</taxon>
    </lineage>
</organism>
<protein>
    <submittedName>
        <fullName evidence="1">Uncharacterized protein</fullName>
    </submittedName>
</protein>
<keyword evidence="2" id="KW-1185">Reference proteome</keyword>
<gene>
    <name evidence="1" type="ORF">ECRASSUSDP1_LOCUS19379</name>
</gene>
<evidence type="ECO:0000313" key="2">
    <source>
        <dbReference type="Proteomes" id="UP001295684"/>
    </source>
</evidence>
<comment type="caution">
    <text evidence="1">The sequence shown here is derived from an EMBL/GenBank/DDBJ whole genome shotgun (WGS) entry which is preliminary data.</text>
</comment>
<accession>A0AAD1XSD7</accession>
<dbReference type="Proteomes" id="UP001295684">
    <property type="component" value="Unassembled WGS sequence"/>
</dbReference>
<dbReference type="AlphaFoldDB" id="A0AAD1XSD7"/>
<dbReference type="EMBL" id="CAMPGE010019666">
    <property type="protein sequence ID" value="CAI2377988.1"/>
    <property type="molecule type" value="Genomic_DNA"/>
</dbReference>
<name>A0AAD1XSD7_EUPCR</name>
<proteinExistence type="predicted"/>
<sequence>MEKKSGLTEDALDTDQESIQQAGEYMIKYEIEHDLGKEVADLWAQVEANTKGFRKHLLCCAADYCVNKLKNPESKLFLTLMDHLNQCVKYHENNRRLISAWCRNDIISEDHKNHLIKELEAYQESRRKSNEVYFKAQSKEKQFAIYLRNFKQCSANSEVYREELQAMLQSKSHTPQQVYELIEKFHKTLLSLKCNRRAAAKLAIEFTKEFRQSITVRLHCLENIKELQRKVKGELEIRQKKDPEKKPQKE</sequence>
<evidence type="ECO:0000313" key="1">
    <source>
        <dbReference type="EMBL" id="CAI2377988.1"/>
    </source>
</evidence>